<keyword evidence="8" id="KW-1185">Reference proteome</keyword>
<dbReference type="AlphaFoldDB" id="A0A369B7I7"/>
<dbReference type="Pfam" id="PF00132">
    <property type="entry name" value="Hexapep"/>
    <property type="match status" value="1"/>
</dbReference>
<dbReference type="Pfam" id="PF12464">
    <property type="entry name" value="Mac"/>
    <property type="match status" value="1"/>
</dbReference>
<reference evidence="7 8" key="1">
    <citation type="submission" date="2018-07" db="EMBL/GenBank/DDBJ databases">
        <title>Genomic Encyclopedia of Type Strains, Phase III (KMG-III): the genomes of soil and plant-associated and newly described type strains.</title>
        <authorList>
            <person name="Whitman W."/>
        </authorList>
    </citation>
    <scope>NUCLEOTIDE SEQUENCE [LARGE SCALE GENOMIC DNA]</scope>
    <source>
        <strain evidence="7 8">CECT 8333</strain>
    </source>
</reference>
<dbReference type="PANTHER" id="PTHR43017">
    <property type="entry name" value="GALACTOSIDE O-ACETYLTRANSFERASE"/>
    <property type="match status" value="1"/>
</dbReference>
<dbReference type="CDD" id="cd03357">
    <property type="entry name" value="LbH_MAT_GAT"/>
    <property type="match status" value="1"/>
</dbReference>
<evidence type="ECO:0000256" key="2">
    <source>
        <dbReference type="ARBA" id="ARBA00022679"/>
    </source>
</evidence>
<dbReference type="InterPro" id="IPR011004">
    <property type="entry name" value="Trimer_LpxA-like_sf"/>
</dbReference>
<evidence type="ECO:0000256" key="3">
    <source>
        <dbReference type="ARBA" id="ARBA00022737"/>
    </source>
</evidence>
<evidence type="ECO:0000256" key="5">
    <source>
        <dbReference type="RuleBase" id="RU367021"/>
    </source>
</evidence>
<dbReference type="InterPro" id="IPR001451">
    <property type="entry name" value="Hexapep"/>
</dbReference>
<evidence type="ECO:0000256" key="1">
    <source>
        <dbReference type="ARBA" id="ARBA00007274"/>
    </source>
</evidence>
<keyword evidence="3" id="KW-0677">Repeat</keyword>
<accession>A0A369B7I7</accession>
<protein>
    <recommendedName>
        <fullName evidence="5">Acetyltransferase</fullName>
        <ecNumber evidence="5">2.3.1.-</ecNumber>
    </recommendedName>
</protein>
<name>A0A369B7I7_9BACL</name>
<dbReference type="InterPro" id="IPR039369">
    <property type="entry name" value="LacA-like"/>
</dbReference>
<evidence type="ECO:0000259" key="6">
    <source>
        <dbReference type="SMART" id="SM01266"/>
    </source>
</evidence>
<dbReference type="Proteomes" id="UP000253090">
    <property type="component" value="Unassembled WGS sequence"/>
</dbReference>
<evidence type="ECO:0000313" key="8">
    <source>
        <dbReference type="Proteomes" id="UP000253090"/>
    </source>
</evidence>
<keyword evidence="2 5" id="KW-0808">Transferase</keyword>
<organism evidence="7 8">
    <name type="scientific">Fontibacillus phaseoli</name>
    <dbReference type="NCBI Taxonomy" id="1416533"/>
    <lineage>
        <taxon>Bacteria</taxon>
        <taxon>Bacillati</taxon>
        <taxon>Bacillota</taxon>
        <taxon>Bacilli</taxon>
        <taxon>Bacillales</taxon>
        <taxon>Paenibacillaceae</taxon>
        <taxon>Fontibacillus</taxon>
    </lineage>
</organism>
<dbReference type="OrthoDB" id="9812571at2"/>
<sequence>MSHLKTEKEKMLGGEWYDASDEELVAKRLKARKLTRQYNQTLEDEREQRTAIMKELLGASGEHVYIEPTFRCDYGSNIYVGNHFYANFDCVILDVCEVHIGDYCFMAPGVHIYTATHPLNPTDRNSGVEFGKPVKIGNNVWIGGRAVIVPGVTIGDNVVIAAGAVVTKDVPNGAVVGGNPAKIIKYVEI</sequence>
<dbReference type="EC" id="2.3.1.-" evidence="5"/>
<dbReference type="PANTHER" id="PTHR43017:SF1">
    <property type="entry name" value="ACETYLTRANSFERASE YJL218W-RELATED"/>
    <property type="match status" value="1"/>
</dbReference>
<dbReference type="FunFam" id="2.160.10.10:FF:000008">
    <property type="entry name" value="Maltose O-acetyltransferase"/>
    <property type="match status" value="1"/>
</dbReference>
<gene>
    <name evidence="7" type="ORF">DFP94_109115</name>
</gene>
<feature type="domain" description="Maltose/galactoside acetyltransferase" evidence="6">
    <location>
        <begin position="8"/>
        <end position="62"/>
    </location>
</feature>
<comment type="similarity">
    <text evidence="1 5">Belongs to the transferase hexapeptide repeat family.</text>
</comment>
<dbReference type="GO" id="GO:0008870">
    <property type="term" value="F:galactoside O-acetyltransferase activity"/>
    <property type="evidence" value="ECO:0007669"/>
    <property type="project" value="TreeGrafter"/>
</dbReference>
<proteinExistence type="inferred from homology"/>
<dbReference type="PROSITE" id="PS00101">
    <property type="entry name" value="HEXAPEP_TRANSFERASES"/>
    <property type="match status" value="1"/>
</dbReference>
<dbReference type="SMART" id="SM01266">
    <property type="entry name" value="Mac"/>
    <property type="match status" value="1"/>
</dbReference>
<comment type="caution">
    <text evidence="7">The sequence shown here is derived from an EMBL/GenBank/DDBJ whole genome shotgun (WGS) entry which is preliminary data.</text>
</comment>
<dbReference type="EMBL" id="QPJW01000009">
    <property type="protein sequence ID" value="RCX17391.1"/>
    <property type="molecule type" value="Genomic_DNA"/>
</dbReference>
<dbReference type="InterPro" id="IPR018357">
    <property type="entry name" value="Hexapep_transf_CS"/>
</dbReference>
<evidence type="ECO:0000313" key="7">
    <source>
        <dbReference type="EMBL" id="RCX17391.1"/>
    </source>
</evidence>
<dbReference type="Gene3D" id="2.160.10.10">
    <property type="entry name" value="Hexapeptide repeat proteins"/>
    <property type="match status" value="1"/>
</dbReference>
<dbReference type="SUPFAM" id="SSF51161">
    <property type="entry name" value="Trimeric LpxA-like enzymes"/>
    <property type="match status" value="1"/>
</dbReference>
<dbReference type="RefSeq" id="WP_114498033.1">
    <property type="nucleotide sequence ID" value="NZ_QPJW01000009.1"/>
</dbReference>
<evidence type="ECO:0000256" key="4">
    <source>
        <dbReference type="ARBA" id="ARBA00023315"/>
    </source>
</evidence>
<dbReference type="InterPro" id="IPR024688">
    <property type="entry name" value="Mac_dom"/>
</dbReference>
<keyword evidence="4 5" id="KW-0012">Acyltransferase</keyword>